<evidence type="ECO:0000313" key="2">
    <source>
        <dbReference type="Proteomes" id="UP000295294"/>
    </source>
</evidence>
<organism evidence="1 2">
    <name type="scientific">Cupriavidus oxalaticus</name>
    <dbReference type="NCBI Taxonomy" id="96344"/>
    <lineage>
        <taxon>Bacteria</taxon>
        <taxon>Pseudomonadati</taxon>
        <taxon>Pseudomonadota</taxon>
        <taxon>Betaproteobacteria</taxon>
        <taxon>Burkholderiales</taxon>
        <taxon>Burkholderiaceae</taxon>
        <taxon>Cupriavidus</taxon>
    </lineage>
</organism>
<dbReference type="KEGG" id="cox:E0W60_26110"/>
<dbReference type="AlphaFoldDB" id="A0A4P7LNZ1"/>
<protein>
    <submittedName>
        <fullName evidence="1">Uncharacterized protein</fullName>
    </submittedName>
</protein>
<sequence length="328" mass="38227">MTQRKVDNSLYTHLKSVINQALPLEYAIRAARETNLHELEQLSEIDLRIRQHWIALGASEAEIDAESLMDVAWDMIQIGFPLMRRHGRLYPTREFDELIGRGMHDMQKIFRADARQFIIPASRYFRVCDLLRGNDILGLLKTVASCLRDARSIDAPSEIELERFVRGIREPIHLHPGIDYVLRARRKGERTVTCFGIDLDPEIEFSIPDLKRQIREFLYQYAAFRQSGRPRDRNASELLNELLDDEMFGRAANHQVSRLDGYMSILSGLYCWDLVQRYRQEGRKSFLGDAIAHTQEIYPKSSREVDDQAIRKNYYTVREAIKKVPFAP</sequence>
<gene>
    <name evidence="1" type="ORF">E0W60_26110</name>
</gene>
<accession>A0A4P7LNZ1</accession>
<reference evidence="1 2" key="1">
    <citation type="submission" date="2019-03" db="EMBL/GenBank/DDBJ databases">
        <title>Efficiently degradation of phenoxyalkanoic acid herbicides by Cupriavidus oxalaticus strain X32.</title>
        <authorList>
            <person name="Sheng X."/>
        </authorList>
    </citation>
    <scope>NUCLEOTIDE SEQUENCE [LARGE SCALE GENOMIC DNA]</scope>
    <source>
        <strain evidence="1 2">X32</strain>
    </source>
</reference>
<evidence type="ECO:0000313" key="1">
    <source>
        <dbReference type="EMBL" id="QBY54467.1"/>
    </source>
</evidence>
<dbReference type="Proteomes" id="UP000295294">
    <property type="component" value="Chromosome 2"/>
</dbReference>
<dbReference type="EMBL" id="CP038635">
    <property type="protein sequence ID" value="QBY54467.1"/>
    <property type="molecule type" value="Genomic_DNA"/>
</dbReference>
<name>A0A4P7LNZ1_9BURK</name>
<dbReference type="OrthoDB" id="9182550at2"/>
<dbReference type="RefSeq" id="WP_135706051.1">
    <property type="nucleotide sequence ID" value="NZ_CP038635.1"/>
</dbReference>
<proteinExistence type="predicted"/>